<dbReference type="Pfam" id="PF03606">
    <property type="entry name" value="DcuC"/>
    <property type="match status" value="1"/>
</dbReference>
<dbReference type="PANTHER" id="PTHR43652:SF6">
    <property type="entry name" value="ARGININE REPRESSOR"/>
    <property type="match status" value="1"/>
</dbReference>
<feature type="transmembrane region" description="Helical" evidence="6">
    <location>
        <begin position="124"/>
        <end position="143"/>
    </location>
</feature>
<feature type="transmembrane region" description="Helical" evidence="6">
    <location>
        <begin position="358"/>
        <end position="379"/>
    </location>
</feature>
<proteinExistence type="predicted"/>
<feature type="transmembrane region" description="Helical" evidence="6">
    <location>
        <begin position="417"/>
        <end position="437"/>
    </location>
</feature>
<feature type="transmembrane region" description="Helical" evidence="6">
    <location>
        <begin position="149"/>
        <end position="175"/>
    </location>
</feature>
<dbReference type="Proteomes" id="UP000346772">
    <property type="component" value="Unassembled WGS sequence"/>
</dbReference>
<organism evidence="7 8">
    <name type="scientific">Clostridioides difficile</name>
    <name type="common">Peptoclostridium difficile</name>
    <dbReference type="NCBI Taxonomy" id="1496"/>
    <lineage>
        <taxon>Bacteria</taxon>
        <taxon>Bacillati</taxon>
        <taxon>Bacillota</taxon>
        <taxon>Clostridia</taxon>
        <taxon>Peptostreptococcales</taxon>
        <taxon>Peptostreptococcaceae</taxon>
        <taxon>Clostridioides</taxon>
    </lineage>
</organism>
<protein>
    <submittedName>
        <fullName evidence="7">C4-dicarboxylate anaerobic carrier,DcuC family</fullName>
    </submittedName>
</protein>
<evidence type="ECO:0000256" key="6">
    <source>
        <dbReference type="SAM" id="Phobius"/>
    </source>
</evidence>
<feature type="transmembrane region" description="Helical" evidence="6">
    <location>
        <begin position="12"/>
        <end position="35"/>
    </location>
</feature>
<dbReference type="RefSeq" id="WP_003416684.1">
    <property type="nucleotide sequence ID" value="NZ_BEHB01000004.1"/>
</dbReference>
<feature type="transmembrane region" description="Helical" evidence="6">
    <location>
        <begin position="327"/>
        <end position="352"/>
    </location>
</feature>
<evidence type="ECO:0000256" key="1">
    <source>
        <dbReference type="ARBA" id="ARBA00004651"/>
    </source>
</evidence>
<evidence type="ECO:0000313" key="7">
    <source>
        <dbReference type="EMBL" id="VFD53563.1"/>
    </source>
</evidence>
<keyword evidence="3 6" id="KW-0812">Transmembrane</keyword>
<evidence type="ECO:0000256" key="4">
    <source>
        <dbReference type="ARBA" id="ARBA00022989"/>
    </source>
</evidence>
<dbReference type="InterPro" id="IPR051679">
    <property type="entry name" value="DASS-Related_Transporters"/>
</dbReference>
<keyword evidence="2" id="KW-1003">Cell membrane</keyword>
<feature type="transmembrane region" description="Helical" evidence="6">
    <location>
        <begin position="449"/>
        <end position="469"/>
    </location>
</feature>
<comment type="subcellular location">
    <subcellularLocation>
        <location evidence="1">Cell membrane</location>
        <topology evidence="1">Multi-pass membrane protein</topology>
    </subcellularLocation>
</comment>
<evidence type="ECO:0000256" key="2">
    <source>
        <dbReference type="ARBA" id="ARBA00022475"/>
    </source>
</evidence>
<keyword evidence="5 6" id="KW-0472">Membrane</keyword>
<evidence type="ECO:0000256" key="3">
    <source>
        <dbReference type="ARBA" id="ARBA00022692"/>
    </source>
</evidence>
<dbReference type="EMBL" id="CAADAT010000004">
    <property type="protein sequence ID" value="VFD53563.1"/>
    <property type="molecule type" value="Genomic_DNA"/>
</dbReference>
<dbReference type="AlphaFoldDB" id="A0AAX3GXY7"/>
<feature type="transmembrane region" description="Helical" evidence="6">
    <location>
        <begin position="182"/>
        <end position="202"/>
    </location>
</feature>
<sequence length="472" mass="50870">MTNKTEGKKKKLTFPDAYVLMIGLIVFAAIMTYIVPSGTYSRIEDLNTGNMLVQAGSFKYGEQHPVSIMDVFRAIPSGLGKNSVTIFFVLIIGGAFGIVNFTGSLDVLIGRVISKSQGSKKGEIIITSLVLTFGLAGGVVGMYEECIAFLPILMTLCIALGYDALVAAGILLLGLASGYGSATINPFTVGLAQGISGLPLFSGMWFRWIFWICTMILLSGYIIFYCKKIKKDPSKSLVSDIDYSHWQLDESSIKEKLSSGNIRVLVTFFGGILVLMIIIVKFSLGMSDLSAYFFALGILCGVVYGMSPNKIASAFVKGMQEMVYPAILIGFASSIVVILEQGVILDSIVHGLSLVLNYVPRIFSGGVMMIMQSIINLFIPSGTGQAMVTMPLMAPLADVIGVPRQVAVLAYQMGDGFANGIVPTLGVLMAGISIAHIPYTRWFKFASKIILMELVLGFIFLMISVQINLGPF</sequence>
<evidence type="ECO:0000313" key="8">
    <source>
        <dbReference type="Proteomes" id="UP000346772"/>
    </source>
</evidence>
<accession>A0AAX3GXY7</accession>
<feature type="transmembrane region" description="Helical" evidence="6">
    <location>
        <begin position="289"/>
        <end position="306"/>
    </location>
</feature>
<dbReference type="PANTHER" id="PTHR43652">
    <property type="entry name" value="BASIC AMINO ACID ANTIPORTER YFCC-RELATED"/>
    <property type="match status" value="1"/>
</dbReference>
<feature type="transmembrane region" description="Helical" evidence="6">
    <location>
        <begin position="84"/>
        <end position="103"/>
    </location>
</feature>
<feature type="transmembrane region" description="Helical" evidence="6">
    <location>
        <begin position="208"/>
        <end position="226"/>
    </location>
</feature>
<reference evidence="7 8" key="1">
    <citation type="submission" date="2019-02" db="EMBL/GenBank/DDBJ databases">
        <authorList>
            <consortium name="Pathogen Informatics"/>
        </authorList>
    </citation>
    <scope>NUCLEOTIDE SEQUENCE [LARGE SCALE GENOMIC DNA]</scope>
    <source>
        <strain evidence="7 8">078GUE027</strain>
    </source>
</reference>
<keyword evidence="4 6" id="KW-1133">Transmembrane helix</keyword>
<dbReference type="InterPro" id="IPR018385">
    <property type="entry name" value="C4_dicarb_anaerob_car-like"/>
</dbReference>
<evidence type="ECO:0000256" key="5">
    <source>
        <dbReference type="ARBA" id="ARBA00023136"/>
    </source>
</evidence>
<gene>
    <name evidence="7" type="ORF">SAMEA1710456_01032</name>
</gene>
<feature type="transmembrane region" description="Helical" evidence="6">
    <location>
        <begin position="264"/>
        <end position="283"/>
    </location>
</feature>
<name>A0AAX3GXY7_CLODI</name>
<dbReference type="GO" id="GO:0005886">
    <property type="term" value="C:plasma membrane"/>
    <property type="evidence" value="ECO:0007669"/>
    <property type="project" value="UniProtKB-SubCell"/>
</dbReference>
<comment type="caution">
    <text evidence="7">The sequence shown here is derived from an EMBL/GenBank/DDBJ whole genome shotgun (WGS) entry which is preliminary data.</text>
</comment>